<dbReference type="InterPro" id="IPR045946">
    <property type="entry name" value="DUF6366"/>
</dbReference>
<reference evidence="3" key="1">
    <citation type="submission" date="2022-06" db="EMBL/GenBank/DDBJ databases">
        <title>Alkalicoccobacillus porphyridii sp. nov., isolated from a marine red alga, Porphyridium purpureum and reclassification of Shouchella plakortidis and Shouchella gibsonii as Alkalicoccobacillus plakortidis comb. nov. and Alkalicoccobacillus gibsonii comb. nov.</title>
        <authorList>
            <person name="Kim K.H."/>
            <person name="Lee J.K."/>
            <person name="Han D.M."/>
            <person name="Baek J.H."/>
            <person name="Jeon C.O."/>
        </authorList>
    </citation>
    <scope>NUCLEOTIDE SEQUENCE</scope>
    <source>
        <strain evidence="3">DSM 19153</strain>
    </source>
</reference>
<feature type="region of interest" description="Disordered" evidence="1">
    <location>
        <begin position="1"/>
        <end position="29"/>
    </location>
</feature>
<keyword evidence="2" id="KW-1133">Transmembrane helix</keyword>
<protein>
    <submittedName>
        <fullName evidence="3">DUF6366 family protein</fullName>
    </submittedName>
</protein>
<dbReference type="Proteomes" id="UP001203665">
    <property type="component" value="Unassembled WGS sequence"/>
</dbReference>
<evidence type="ECO:0000313" key="3">
    <source>
        <dbReference type="EMBL" id="MCM2675901.1"/>
    </source>
</evidence>
<name>A0ABT0XJ26_9BACI</name>
<organism evidence="3 4">
    <name type="scientific">Alkalicoccobacillus plakortidis</name>
    <dbReference type="NCBI Taxonomy" id="444060"/>
    <lineage>
        <taxon>Bacteria</taxon>
        <taxon>Bacillati</taxon>
        <taxon>Bacillota</taxon>
        <taxon>Bacilli</taxon>
        <taxon>Bacillales</taxon>
        <taxon>Bacillaceae</taxon>
        <taxon>Alkalicoccobacillus</taxon>
    </lineage>
</organism>
<dbReference type="Pfam" id="PF19893">
    <property type="entry name" value="DUF6366"/>
    <property type="match status" value="1"/>
</dbReference>
<gene>
    <name evidence="3" type="ORF">NDM98_10610</name>
</gene>
<evidence type="ECO:0000256" key="1">
    <source>
        <dbReference type="SAM" id="MobiDB-lite"/>
    </source>
</evidence>
<proteinExistence type="predicted"/>
<accession>A0ABT0XJ26</accession>
<dbReference type="RefSeq" id="WP_251607267.1">
    <property type="nucleotide sequence ID" value="NZ_JAMQJY010000001.1"/>
</dbReference>
<sequence length="73" mass="8365">MKPQDKETPEERRERLRFEEQKRNAGGNFSDGVNRSYGGGLADLGWKGILGLLVVLIGGYILYRLYVLGYFPW</sequence>
<comment type="caution">
    <text evidence="3">The sequence shown here is derived from an EMBL/GenBank/DDBJ whole genome shotgun (WGS) entry which is preliminary data.</text>
</comment>
<dbReference type="EMBL" id="JAMQJY010000001">
    <property type="protein sequence ID" value="MCM2675901.1"/>
    <property type="molecule type" value="Genomic_DNA"/>
</dbReference>
<keyword evidence="4" id="KW-1185">Reference proteome</keyword>
<feature type="compositionally biased region" description="Basic and acidic residues" evidence="1">
    <location>
        <begin position="1"/>
        <end position="23"/>
    </location>
</feature>
<evidence type="ECO:0000256" key="2">
    <source>
        <dbReference type="SAM" id="Phobius"/>
    </source>
</evidence>
<keyword evidence="2" id="KW-0472">Membrane</keyword>
<feature type="transmembrane region" description="Helical" evidence="2">
    <location>
        <begin position="44"/>
        <end position="63"/>
    </location>
</feature>
<evidence type="ECO:0000313" key="4">
    <source>
        <dbReference type="Proteomes" id="UP001203665"/>
    </source>
</evidence>
<keyword evidence="2" id="KW-0812">Transmembrane</keyword>